<feature type="compositionally biased region" description="Polar residues" evidence="1">
    <location>
        <begin position="9"/>
        <end position="36"/>
    </location>
</feature>
<evidence type="ECO:0000313" key="2">
    <source>
        <dbReference type="EMBL" id="PLW12485.1"/>
    </source>
</evidence>
<sequence length="181" mass="20205">MSDKHKKQTSNPNPSTPEIPTQLSLSSPSVPNQTGKSTKERIDEQIGTRKALTIAKKPPPNKLGQWQPRAPYTPHPNSYNPYCPIFVAPNFLLYSPHFPVPPNHPQSPHQTIQQNPILPKSNNPPARPSDLYRTNYSHQLQDVNAKHMDVGDIEDEIAELQLAGETSSIPAQQTTSQEWGH</sequence>
<dbReference type="Proteomes" id="UP000235392">
    <property type="component" value="Unassembled WGS sequence"/>
</dbReference>
<feature type="compositionally biased region" description="Basic and acidic residues" evidence="1">
    <location>
        <begin position="37"/>
        <end position="47"/>
    </location>
</feature>
<proteinExistence type="predicted"/>
<gene>
    <name evidence="2" type="ORF">PCASD_23373</name>
</gene>
<accession>A0A2N5SH02</accession>
<comment type="caution">
    <text evidence="2">The sequence shown here is derived from an EMBL/GenBank/DDBJ whole genome shotgun (WGS) entry which is preliminary data.</text>
</comment>
<feature type="region of interest" description="Disordered" evidence="1">
    <location>
        <begin position="1"/>
        <end position="72"/>
    </location>
</feature>
<dbReference type="EMBL" id="PGCI01000883">
    <property type="protein sequence ID" value="PLW12485.1"/>
    <property type="molecule type" value="Genomic_DNA"/>
</dbReference>
<name>A0A2N5SH02_9BASI</name>
<feature type="region of interest" description="Disordered" evidence="1">
    <location>
        <begin position="99"/>
        <end position="132"/>
    </location>
</feature>
<organism evidence="2 3">
    <name type="scientific">Puccinia coronata f. sp. avenae</name>
    <dbReference type="NCBI Taxonomy" id="200324"/>
    <lineage>
        <taxon>Eukaryota</taxon>
        <taxon>Fungi</taxon>
        <taxon>Dikarya</taxon>
        <taxon>Basidiomycota</taxon>
        <taxon>Pucciniomycotina</taxon>
        <taxon>Pucciniomycetes</taxon>
        <taxon>Pucciniales</taxon>
        <taxon>Pucciniaceae</taxon>
        <taxon>Puccinia</taxon>
    </lineage>
</organism>
<evidence type="ECO:0000256" key="1">
    <source>
        <dbReference type="SAM" id="MobiDB-lite"/>
    </source>
</evidence>
<protein>
    <submittedName>
        <fullName evidence="2">Uncharacterized protein</fullName>
    </submittedName>
</protein>
<feature type="compositionally biased region" description="Polar residues" evidence="1">
    <location>
        <begin position="106"/>
        <end position="124"/>
    </location>
</feature>
<reference evidence="2 3" key="1">
    <citation type="submission" date="2017-11" db="EMBL/GenBank/DDBJ databases">
        <title>De novo assembly and phasing of dikaryotic genomes from two isolates of Puccinia coronata f. sp. avenae, the causal agent of oat crown rust.</title>
        <authorList>
            <person name="Miller M.E."/>
            <person name="Zhang Y."/>
            <person name="Omidvar V."/>
            <person name="Sperschneider J."/>
            <person name="Schwessinger B."/>
            <person name="Raley C."/>
            <person name="Palmer J.M."/>
            <person name="Garnica D."/>
            <person name="Upadhyaya N."/>
            <person name="Rathjen J."/>
            <person name="Taylor J.M."/>
            <person name="Park R.F."/>
            <person name="Dodds P.N."/>
            <person name="Hirsch C.D."/>
            <person name="Kianian S.F."/>
            <person name="Figueroa M."/>
        </authorList>
    </citation>
    <scope>NUCLEOTIDE SEQUENCE [LARGE SCALE GENOMIC DNA]</scope>
    <source>
        <strain evidence="2">12SD80</strain>
    </source>
</reference>
<dbReference type="AlphaFoldDB" id="A0A2N5SH02"/>
<evidence type="ECO:0000313" key="3">
    <source>
        <dbReference type="Proteomes" id="UP000235392"/>
    </source>
</evidence>